<dbReference type="GO" id="GO:0005739">
    <property type="term" value="C:mitochondrion"/>
    <property type="evidence" value="ECO:0007669"/>
    <property type="project" value="TreeGrafter"/>
</dbReference>
<dbReference type="Pfam" id="PF00005">
    <property type="entry name" value="ABC_tran"/>
    <property type="match status" value="2"/>
</dbReference>
<dbReference type="InterPro" id="IPR003593">
    <property type="entry name" value="AAA+_ATPase"/>
</dbReference>
<dbReference type="OrthoDB" id="10255969at2759"/>
<dbReference type="AlphaFoldDB" id="A0A1Y2CCG0"/>
<dbReference type="Proteomes" id="UP000193642">
    <property type="component" value="Unassembled WGS sequence"/>
</dbReference>
<dbReference type="GO" id="GO:0016887">
    <property type="term" value="F:ATP hydrolysis activity"/>
    <property type="evidence" value="ECO:0007669"/>
    <property type="project" value="InterPro"/>
</dbReference>
<dbReference type="InterPro" id="IPR050334">
    <property type="entry name" value="Molybdenum_import_ModC"/>
</dbReference>
<evidence type="ECO:0000256" key="2">
    <source>
        <dbReference type="ARBA" id="ARBA00022840"/>
    </source>
</evidence>
<gene>
    <name evidence="4" type="ORF">BCR33DRAFT_758082</name>
</gene>
<reference evidence="4 5" key="1">
    <citation type="submission" date="2016-07" db="EMBL/GenBank/DDBJ databases">
        <title>Pervasive Adenine N6-methylation of Active Genes in Fungi.</title>
        <authorList>
            <consortium name="DOE Joint Genome Institute"/>
            <person name="Mondo S.J."/>
            <person name="Dannebaum R.O."/>
            <person name="Kuo R.C."/>
            <person name="Labutti K."/>
            <person name="Haridas S."/>
            <person name="Kuo A."/>
            <person name="Salamov A."/>
            <person name="Ahrendt S.R."/>
            <person name="Lipzen A."/>
            <person name="Sullivan W."/>
            <person name="Andreopoulos W.B."/>
            <person name="Clum A."/>
            <person name="Lindquist E."/>
            <person name="Daum C."/>
            <person name="Ramamoorthy G.K."/>
            <person name="Gryganskyi A."/>
            <person name="Culley D."/>
            <person name="Magnuson J.K."/>
            <person name="James T.Y."/>
            <person name="O'Malley M.A."/>
            <person name="Stajich J.E."/>
            <person name="Spatafora J.W."/>
            <person name="Visel A."/>
            <person name="Grigoriev I.V."/>
        </authorList>
    </citation>
    <scope>NUCLEOTIDE SEQUENCE [LARGE SCALE GENOMIC DNA]</scope>
    <source>
        <strain evidence="4 5">JEL800</strain>
    </source>
</reference>
<dbReference type="PANTHER" id="PTHR43514:SF4">
    <property type="entry name" value="ABC TRANSPORTER I FAMILY MEMBER 10"/>
    <property type="match status" value="1"/>
</dbReference>
<dbReference type="GO" id="GO:0005524">
    <property type="term" value="F:ATP binding"/>
    <property type="evidence" value="ECO:0007669"/>
    <property type="project" value="UniProtKB-KW"/>
</dbReference>
<dbReference type="EMBL" id="MCGO01000022">
    <property type="protein sequence ID" value="ORY44524.1"/>
    <property type="molecule type" value="Genomic_DNA"/>
</dbReference>
<dbReference type="InterPro" id="IPR003439">
    <property type="entry name" value="ABC_transporter-like_ATP-bd"/>
</dbReference>
<evidence type="ECO:0000313" key="5">
    <source>
        <dbReference type="Proteomes" id="UP000193642"/>
    </source>
</evidence>
<keyword evidence="2" id="KW-0067">ATP-binding</keyword>
<dbReference type="InterPro" id="IPR027417">
    <property type="entry name" value="P-loop_NTPase"/>
</dbReference>
<dbReference type="SMART" id="SM00382">
    <property type="entry name" value="AAA"/>
    <property type="match status" value="2"/>
</dbReference>
<dbReference type="STRING" id="329046.A0A1Y2CCG0"/>
<keyword evidence="5" id="KW-1185">Reference proteome</keyword>
<dbReference type="PROSITE" id="PS50893">
    <property type="entry name" value="ABC_TRANSPORTER_2"/>
    <property type="match status" value="2"/>
</dbReference>
<evidence type="ECO:0000313" key="4">
    <source>
        <dbReference type="EMBL" id="ORY44524.1"/>
    </source>
</evidence>
<dbReference type="Gene3D" id="3.40.50.300">
    <property type="entry name" value="P-loop containing nucleotide triphosphate hydrolases"/>
    <property type="match status" value="2"/>
</dbReference>
<feature type="domain" description="ABC transporter" evidence="3">
    <location>
        <begin position="9"/>
        <end position="280"/>
    </location>
</feature>
<dbReference type="SUPFAM" id="SSF52540">
    <property type="entry name" value="P-loop containing nucleoside triphosphate hydrolases"/>
    <property type="match status" value="2"/>
</dbReference>
<proteinExistence type="predicted"/>
<organism evidence="4 5">
    <name type="scientific">Rhizoclosmatium globosum</name>
    <dbReference type="NCBI Taxonomy" id="329046"/>
    <lineage>
        <taxon>Eukaryota</taxon>
        <taxon>Fungi</taxon>
        <taxon>Fungi incertae sedis</taxon>
        <taxon>Chytridiomycota</taxon>
        <taxon>Chytridiomycota incertae sedis</taxon>
        <taxon>Chytridiomycetes</taxon>
        <taxon>Chytridiales</taxon>
        <taxon>Chytriomycetaceae</taxon>
        <taxon>Rhizoclosmatium</taxon>
    </lineage>
</organism>
<dbReference type="PANTHER" id="PTHR43514">
    <property type="entry name" value="ABC TRANSPORTER I FAMILY MEMBER 10"/>
    <property type="match status" value="1"/>
</dbReference>
<comment type="caution">
    <text evidence="4">The sequence shown here is derived from an EMBL/GenBank/DDBJ whole genome shotgun (WGS) entry which is preliminary data.</text>
</comment>
<feature type="domain" description="ABC transporter" evidence="3">
    <location>
        <begin position="297"/>
        <end position="535"/>
    </location>
</feature>
<evidence type="ECO:0000256" key="1">
    <source>
        <dbReference type="ARBA" id="ARBA00022741"/>
    </source>
</evidence>
<name>A0A1Y2CCG0_9FUNG</name>
<accession>A0A1Y2CCG0</accession>
<keyword evidence="1" id="KW-0547">Nucleotide-binding</keyword>
<evidence type="ECO:0000259" key="3">
    <source>
        <dbReference type="PROSITE" id="PS50893"/>
    </source>
</evidence>
<keyword evidence="4" id="KW-0378">Hydrolase</keyword>
<protein>
    <submittedName>
        <fullName evidence="4">p-loop containing nucleoside triphosphate hydrolase protein</fullName>
    </submittedName>
</protein>
<sequence>MASRTLLQIKSASIIRYGSLVPLIEPFFDWTIKSDERWAIVGKIGSGKSTLGSALAGRLRWVSPTAEASIPLPWQFEHGPSVRLMAFTDSTYKAATVQDRYHARVDDDEVTAAEFILGAEKERNLSVAIRDAEGNITNKPQLAFKDPLTQLDPVKRRIAEKFNLSQIAKLPMIRLSNGQLMRVRLAKALLFSDLASAKYLILDEPMMGLDVATRKEFGDLLGDLTKDPAFPTIMLLMRPQDSLPSWITHVLELDKLSVVFQGSHAEYDAHREEKKRKAQQNLVDGLKPVPVTGEPIVVLKNVNVAAVDGTKILTNVDWSIKKGQKWGLTGANGSGKTTLLSILVGDHPQAYSNDVTLFGHRRGEPGVSIWDIKEKIGFVSPEFHFHFTSRFLRGFINGADGKPAVTVLDAVCTGFGSGDNSAQQLTKEQLDAAEQIMRDFGFWEKRDIKFVDLSMGEQRMGLIMRALVKKPPLVIMDEPFQGVDEDGVEIVHKWMEREFLNSDQSLVFVSHHEEEMPRILTNMISLEKGEVVKCV</sequence>